<evidence type="ECO:0000313" key="2">
    <source>
        <dbReference type="Proteomes" id="UP000179616"/>
    </source>
</evidence>
<comment type="caution">
    <text evidence="1">The sequence shown here is derived from an EMBL/GenBank/DDBJ whole genome shotgun (WGS) entry which is preliminary data.</text>
</comment>
<sequence length="193" mass="20510">MTICLVVVALAASVYVWRRLPYATDVAAPFEVHGSAGTEVTGRLFSVTVTKAGIAPVVKHTGVLPKARNLQAQGQWIVVKATVTSLIDADGASARLVLDDKVFLPDDRLRYSTLDTAPLSPLIPVTGVYVFEVPTDSVNRSPVAQLGLIYEKPKIVGEPAKWDSALLIDIPLDPQHAPRAAVIALPANKAGTP</sequence>
<proteinExistence type="predicted"/>
<evidence type="ECO:0008006" key="3">
    <source>
        <dbReference type="Google" id="ProtNLM"/>
    </source>
</evidence>
<name>A0A1S1L6A6_9MYCO</name>
<dbReference type="AlphaFoldDB" id="A0A1S1L6A6"/>
<dbReference type="GeneID" id="57169464"/>
<dbReference type="STRING" id="948102.BKG76_21810"/>
<dbReference type="OrthoDB" id="4761539at2"/>
<gene>
    <name evidence="1" type="ORF">BKG76_21810</name>
</gene>
<accession>A0A1S1L6A6</accession>
<dbReference type="RefSeq" id="WP_070940056.1">
    <property type="nucleotide sequence ID" value="NZ_MLIK01000024.1"/>
</dbReference>
<reference evidence="1 2" key="1">
    <citation type="submission" date="2016-10" db="EMBL/GenBank/DDBJ databases">
        <title>Evaluation of Human, Veterinary and Environmental Mycobacterium chelonae Isolates by Core Genome Phylogenomic Analysis, Targeted Gene Comparison, and Anti-microbial Susceptibility Patterns: A Tale of Mistaken Identities.</title>
        <authorList>
            <person name="Fogelson S.B."/>
            <person name="Camus A.C."/>
            <person name="Lorenz W."/>
            <person name="Vasireddy R."/>
            <person name="Vasireddy S."/>
            <person name="Smith T."/>
            <person name="Brown-Elliott B.A."/>
            <person name="Wallace R.J.Jr."/>
            <person name="Hasan N.A."/>
            <person name="Reischl U."/>
            <person name="Sanchez S."/>
        </authorList>
    </citation>
    <scope>NUCLEOTIDE SEQUENCE [LARGE SCALE GENOMIC DNA]</scope>
    <source>
        <strain evidence="1 2">1559</strain>
    </source>
</reference>
<evidence type="ECO:0000313" key="1">
    <source>
        <dbReference type="EMBL" id="OHU19411.1"/>
    </source>
</evidence>
<dbReference type="EMBL" id="MLIK01000024">
    <property type="protein sequence ID" value="OHU19411.1"/>
    <property type="molecule type" value="Genomic_DNA"/>
</dbReference>
<dbReference type="Proteomes" id="UP000179616">
    <property type="component" value="Unassembled WGS sequence"/>
</dbReference>
<protein>
    <recommendedName>
        <fullName evidence="3">DUF4352 domain-containing protein</fullName>
    </recommendedName>
</protein>
<organism evidence="1 2">
    <name type="scientific">Mycobacteroides franklinii</name>
    <dbReference type="NCBI Taxonomy" id="948102"/>
    <lineage>
        <taxon>Bacteria</taxon>
        <taxon>Bacillati</taxon>
        <taxon>Actinomycetota</taxon>
        <taxon>Actinomycetes</taxon>
        <taxon>Mycobacteriales</taxon>
        <taxon>Mycobacteriaceae</taxon>
        <taxon>Mycobacteroides</taxon>
    </lineage>
</organism>